<feature type="non-terminal residue" evidence="1">
    <location>
        <position position="1"/>
    </location>
</feature>
<dbReference type="Proteomes" id="UP000601435">
    <property type="component" value="Unassembled WGS sequence"/>
</dbReference>
<sequence length="91" mass="10425">LLPQEELLRQQEEIFRREESRESNKKEQVEKLAREIIGNQSVIAFAGQGTINLSDLPRINHWYKQIVGSQVEPSHVDELSRLIPSDPSSTS</sequence>
<accession>A0A812ZSX6</accession>
<evidence type="ECO:0000313" key="1">
    <source>
        <dbReference type="EMBL" id="CAE7837806.1"/>
    </source>
</evidence>
<keyword evidence="2" id="KW-1185">Reference proteome</keyword>
<dbReference type="EMBL" id="CAJNJA010049591">
    <property type="protein sequence ID" value="CAE7837806.1"/>
    <property type="molecule type" value="Genomic_DNA"/>
</dbReference>
<organism evidence="1 2">
    <name type="scientific">Symbiodinium necroappetens</name>
    <dbReference type="NCBI Taxonomy" id="1628268"/>
    <lineage>
        <taxon>Eukaryota</taxon>
        <taxon>Sar</taxon>
        <taxon>Alveolata</taxon>
        <taxon>Dinophyceae</taxon>
        <taxon>Suessiales</taxon>
        <taxon>Symbiodiniaceae</taxon>
        <taxon>Symbiodinium</taxon>
    </lineage>
</organism>
<gene>
    <name evidence="1" type="ORF">SNEC2469_LOCUS25267</name>
</gene>
<comment type="caution">
    <text evidence="1">The sequence shown here is derived from an EMBL/GenBank/DDBJ whole genome shotgun (WGS) entry which is preliminary data.</text>
</comment>
<protein>
    <submittedName>
        <fullName evidence="1">Uncharacterized protein</fullName>
    </submittedName>
</protein>
<evidence type="ECO:0000313" key="2">
    <source>
        <dbReference type="Proteomes" id="UP000601435"/>
    </source>
</evidence>
<reference evidence="1" key="1">
    <citation type="submission" date="2021-02" db="EMBL/GenBank/DDBJ databases">
        <authorList>
            <person name="Dougan E. K."/>
            <person name="Rhodes N."/>
            <person name="Thang M."/>
            <person name="Chan C."/>
        </authorList>
    </citation>
    <scope>NUCLEOTIDE SEQUENCE</scope>
</reference>
<dbReference type="OrthoDB" id="10337549at2759"/>
<name>A0A812ZSX6_9DINO</name>
<dbReference type="AlphaFoldDB" id="A0A812ZSX6"/>
<proteinExistence type="predicted"/>